<dbReference type="AlphaFoldDB" id="A0A7G7CM96"/>
<dbReference type="Gene3D" id="3.90.1150.10">
    <property type="entry name" value="Aspartate Aminotransferase, domain 1"/>
    <property type="match status" value="1"/>
</dbReference>
<dbReference type="InterPro" id="IPR015422">
    <property type="entry name" value="PyrdxlP-dep_Trfase_small"/>
</dbReference>
<dbReference type="EMBL" id="CP059404">
    <property type="protein sequence ID" value="QNE88712.1"/>
    <property type="molecule type" value="Genomic_DNA"/>
</dbReference>
<dbReference type="Gene3D" id="3.40.640.10">
    <property type="entry name" value="Type I PLP-dependent aspartate aminotransferase-like (Major domain)"/>
    <property type="match status" value="1"/>
</dbReference>
<dbReference type="KEGG" id="cik:H0194_06275"/>
<dbReference type="InterPro" id="IPR015424">
    <property type="entry name" value="PyrdxlP-dep_Trfase"/>
</dbReference>
<feature type="domain" description="Aminotransferase class V" evidence="1">
    <location>
        <begin position="74"/>
        <end position="230"/>
    </location>
</feature>
<evidence type="ECO:0000259" key="1">
    <source>
        <dbReference type="Pfam" id="PF00266"/>
    </source>
</evidence>
<dbReference type="SUPFAM" id="SSF53383">
    <property type="entry name" value="PLP-dependent transferases"/>
    <property type="match status" value="1"/>
</dbReference>
<dbReference type="Pfam" id="PF00266">
    <property type="entry name" value="Aminotran_5"/>
    <property type="match status" value="1"/>
</dbReference>
<keyword evidence="2" id="KW-0808">Transferase</keyword>
<reference evidence="2 3" key="1">
    <citation type="submission" date="2020-07" db="EMBL/GenBank/DDBJ databases">
        <title>Complete genome and description of Corynebacterium incognita strain Marseille-Q3630 sp. nov.</title>
        <authorList>
            <person name="Boxberger M."/>
        </authorList>
    </citation>
    <scope>NUCLEOTIDE SEQUENCE [LARGE SCALE GENOMIC DNA]</scope>
    <source>
        <strain evidence="2 3">Marseille-Q3630</strain>
    </source>
</reference>
<organism evidence="2 3">
    <name type="scientific">Corynebacterium incognita</name>
    <dbReference type="NCBI Taxonomy" id="2754725"/>
    <lineage>
        <taxon>Bacteria</taxon>
        <taxon>Bacillati</taxon>
        <taxon>Actinomycetota</taxon>
        <taxon>Actinomycetes</taxon>
        <taxon>Mycobacteriales</taxon>
        <taxon>Corynebacteriaceae</taxon>
        <taxon>Corynebacterium</taxon>
    </lineage>
</organism>
<dbReference type="PANTHER" id="PTHR43586:SF21">
    <property type="entry name" value="PYRIDOXAL PHOSPHATE (PLP)-DEPENDENT ASPARTATE AMINOTRANSFERASE SUPERFAMILY"/>
    <property type="match status" value="1"/>
</dbReference>
<keyword evidence="2" id="KW-0032">Aminotransferase</keyword>
<dbReference type="Proteomes" id="UP000515743">
    <property type="component" value="Chromosome"/>
</dbReference>
<dbReference type="InterPro" id="IPR015421">
    <property type="entry name" value="PyrdxlP-dep_Trfase_major"/>
</dbReference>
<proteinExistence type="predicted"/>
<accession>A0A7G7CM96</accession>
<protein>
    <submittedName>
        <fullName evidence="2">Aminotransferase class V-fold PLP-dependent enzyme</fullName>
    </submittedName>
</protein>
<evidence type="ECO:0000313" key="3">
    <source>
        <dbReference type="Proteomes" id="UP000515743"/>
    </source>
</evidence>
<dbReference type="GO" id="GO:0008483">
    <property type="term" value="F:transaminase activity"/>
    <property type="evidence" value="ECO:0007669"/>
    <property type="project" value="UniProtKB-KW"/>
</dbReference>
<gene>
    <name evidence="2" type="ORF">H0194_06275</name>
</gene>
<dbReference type="RefSeq" id="WP_185175102.1">
    <property type="nucleotide sequence ID" value="NZ_CP059404.1"/>
</dbReference>
<dbReference type="InterPro" id="IPR000192">
    <property type="entry name" value="Aminotrans_V_dom"/>
</dbReference>
<name>A0A7G7CM96_9CORY</name>
<sequence>MDTGQTSYHEFDVASVRGAYTALGDGWTYLNAHEAPQLPERVISGVARAFRSSVALLDAPTGSHSAPATPGRLEAATHLAAARTAIADLVGGSAESVVLGPSLPALYQSVARSLGPLVRYSSSIVLSRLDDPLLTSALEGVDAEVRWAQPDLGTGELPAYQYDEIVDGSTRLVAFSAADDLLGTLAPVEDVVEKVRARSRAWTLIDVTALAPHQVIDIDALGADIVAVDLGRLGGPQMAALVFRDVAMFNRVDALHPAYSGPAASKLETPVSAGLAGAVSPLVDHLAAMVDSKGTRRQRLVTSMFATSDYLGDLADDLYTFMSTLPAVHILGVTGEAAAHASSERLPALTFAVRGVPAELVHQRLFDNGLVTTITPQTPLLQEMGIADLGGAVTVSLSPFNTHADVEHLVRVVASLA</sequence>
<dbReference type="PANTHER" id="PTHR43586">
    <property type="entry name" value="CYSTEINE DESULFURASE"/>
    <property type="match status" value="1"/>
</dbReference>
<evidence type="ECO:0000313" key="2">
    <source>
        <dbReference type="EMBL" id="QNE88712.1"/>
    </source>
</evidence>
<keyword evidence="3" id="KW-1185">Reference proteome</keyword>